<reference evidence="11" key="1">
    <citation type="submission" date="2023-01" db="EMBL/GenBank/DDBJ databases">
        <title>Key to firefly adult light organ development and bioluminescence: homeobox transcription factors regulate luciferase expression and transportation to peroxisome.</title>
        <authorList>
            <person name="Fu X."/>
        </authorList>
    </citation>
    <scope>NUCLEOTIDE SEQUENCE [LARGE SCALE GENOMIC DNA]</scope>
</reference>
<accession>A0AAN7SLL2</accession>
<dbReference type="EMBL" id="JARPUR010000006">
    <property type="protein sequence ID" value="KAK4874048.1"/>
    <property type="molecule type" value="Genomic_DNA"/>
</dbReference>
<organism evidence="10 11">
    <name type="scientific">Aquatica leii</name>
    <dbReference type="NCBI Taxonomy" id="1421715"/>
    <lineage>
        <taxon>Eukaryota</taxon>
        <taxon>Metazoa</taxon>
        <taxon>Ecdysozoa</taxon>
        <taxon>Arthropoda</taxon>
        <taxon>Hexapoda</taxon>
        <taxon>Insecta</taxon>
        <taxon>Pterygota</taxon>
        <taxon>Neoptera</taxon>
        <taxon>Endopterygota</taxon>
        <taxon>Coleoptera</taxon>
        <taxon>Polyphaga</taxon>
        <taxon>Elateriformia</taxon>
        <taxon>Elateroidea</taxon>
        <taxon>Lampyridae</taxon>
        <taxon>Luciolinae</taxon>
        <taxon>Aquatica</taxon>
    </lineage>
</organism>
<sequence>MKLQFVIFVSLLLLIDNAKGLENLIGTEIQKCLNCLCHARSGCWNRLNCARYSISKSYWTHAGSHSTRDYPSEDLAYQNCMQNENCILNTVKSYTESFGEKDCNCDGHFDCKDRLAIHLFGSSCTNPKFGGTYATRFNHCASQIGVKFMSEIEGDCSVEVF</sequence>
<evidence type="ECO:0000313" key="10">
    <source>
        <dbReference type="EMBL" id="KAK4874048.1"/>
    </source>
</evidence>
<keyword evidence="7" id="KW-0326">Glycosidase</keyword>
<feature type="chain" id="PRO_5042846219" description="lysozyme" evidence="9">
    <location>
        <begin position="21"/>
        <end position="161"/>
    </location>
</feature>
<comment type="caution">
    <text evidence="10">The sequence shown here is derived from an EMBL/GenBank/DDBJ whole genome shotgun (WGS) entry which is preliminary data.</text>
</comment>
<keyword evidence="4" id="KW-0081">Bacteriolytic enzyme</keyword>
<keyword evidence="11" id="KW-1185">Reference proteome</keyword>
<gene>
    <name evidence="10" type="ORF">RN001_013408</name>
</gene>
<keyword evidence="9" id="KW-0732">Signal</keyword>
<comment type="catalytic activity">
    <reaction evidence="1">
        <text>Hydrolysis of (1-&gt;4)-beta-linkages between N-acetylmuramic acid and N-acetyl-D-glucosamine residues in a peptidoglycan and between N-acetyl-D-glucosamine residues in chitodextrins.</text>
        <dbReference type="EC" id="3.2.1.17"/>
    </reaction>
</comment>
<dbReference type="InterPro" id="IPR008597">
    <property type="entry name" value="Invert_lysozyme"/>
</dbReference>
<dbReference type="Gene3D" id="1.10.530.10">
    <property type="match status" value="1"/>
</dbReference>
<name>A0AAN7SLL2_9COLE</name>
<evidence type="ECO:0000313" key="11">
    <source>
        <dbReference type="Proteomes" id="UP001353858"/>
    </source>
</evidence>
<evidence type="ECO:0000256" key="9">
    <source>
        <dbReference type="SAM" id="SignalP"/>
    </source>
</evidence>
<evidence type="ECO:0000256" key="4">
    <source>
        <dbReference type="ARBA" id="ARBA00022638"/>
    </source>
</evidence>
<dbReference type="GO" id="GO:0042742">
    <property type="term" value="P:defense response to bacterium"/>
    <property type="evidence" value="ECO:0007669"/>
    <property type="project" value="UniProtKB-KW"/>
</dbReference>
<dbReference type="AlphaFoldDB" id="A0AAN7SLL2"/>
<protein>
    <recommendedName>
        <fullName evidence="2">lysozyme</fullName>
        <ecNumber evidence="2">3.2.1.17</ecNumber>
    </recommendedName>
</protein>
<feature type="disulfide bond" evidence="8">
    <location>
        <begin position="37"/>
        <end position="43"/>
    </location>
</feature>
<evidence type="ECO:0000256" key="8">
    <source>
        <dbReference type="PIRSR" id="PIRSR608597-3"/>
    </source>
</evidence>
<feature type="disulfide bond" evidence="8">
    <location>
        <begin position="32"/>
        <end position="111"/>
    </location>
</feature>
<keyword evidence="5" id="KW-0378">Hydrolase</keyword>
<evidence type="ECO:0000256" key="6">
    <source>
        <dbReference type="ARBA" id="ARBA00023157"/>
    </source>
</evidence>
<dbReference type="PANTHER" id="PTHR11195:SF13">
    <property type="entry name" value="INVERTEBRATE-TYPE LYSOZYME 2-RELATED"/>
    <property type="match status" value="1"/>
</dbReference>
<keyword evidence="6 8" id="KW-1015">Disulfide bond</keyword>
<dbReference type="PANTHER" id="PTHR11195">
    <property type="entry name" value="DESTABILASE-RELATED"/>
    <property type="match status" value="1"/>
</dbReference>
<evidence type="ECO:0000256" key="2">
    <source>
        <dbReference type="ARBA" id="ARBA00012732"/>
    </source>
</evidence>
<dbReference type="Proteomes" id="UP001353858">
    <property type="component" value="Unassembled WGS sequence"/>
</dbReference>
<dbReference type="EC" id="3.2.1.17" evidence="2"/>
<feature type="signal peptide" evidence="9">
    <location>
        <begin position="1"/>
        <end position="20"/>
    </location>
</feature>
<dbReference type="Pfam" id="PF05497">
    <property type="entry name" value="Destabilase"/>
    <property type="match status" value="1"/>
</dbReference>
<dbReference type="GO" id="GO:0031640">
    <property type="term" value="P:killing of cells of another organism"/>
    <property type="evidence" value="ECO:0007669"/>
    <property type="project" value="UniProtKB-KW"/>
</dbReference>
<evidence type="ECO:0000256" key="7">
    <source>
        <dbReference type="ARBA" id="ARBA00023295"/>
    </source>
</evidence>
<dbReference type="PROSITE" id="PS51909">
    <property type="entry name" value="LYSOZYME_I"/>
    <property type="match status" value="1"/>
</dbReference>
<evidence type="ECO:0000256" key="5">
    <source>
        <dbReference type="ARBA" id="ARBA00022801"/>
    </source>
</evidence>
<feature type="disulfide bond" evidence="8">
    <location>
        <begin position="80"/>
        <end position="86"/>
    </location>
</feature>
<dbReference type="GO" id="GO:0003796">
    <property type="term" value="F:lysozyme activity"/>
    <property type="evidence" value="ECO:0007669"/>
    <property type="project" value="UniProtKB-EC"/>
</dbReference>
<evidence type="ECO:0000256" key="1">
    <source>
        <dbReference type="ARBA" id="ARBA00000632"/>
    </source>
</evidence>
<keyword evidence="3" id="KW-0929">Antimicrobial</keyword>
<evidence type="ECO:0000256" key="3">
    <source>
        <dbReference type="ARBA" id="ARBA00022529"/>
    </source>
</evidence>
<proteinExistence type="predicted"/>